<evidence type="ECO:0008006" key="3">
    <source>
        <dbReference type="Google" id="ProtNLM"/>
    </source>
</evidence>
<proteinExistence type="predicted"/>
<evidence type="ECO:0000313" key="2">
    <source>
        <dbReference type="Proteomes" id="UP000177235"/>
    </source>
</evidence>
<dbReference type="AlphaFoldDB" id="A0A1F5QB34"/>
<sequence length="344" mass="38559">MRWVFRFFVAGIFVLIAAVGAELLLAIVAPKPPATLPQMLPYREFTKQYLHPFYFFFFPRDEAQIAAINNSVVSIDGRGFRGALPEDRGDKKLAFIIGGSTAFGHGASSNDTTISGYLNKQQDEYLFVNAGVPSFVSSQEFTRVATELLDYRPDLIIALDGFNDAVTAHGFAVHNLPYPPGTNESYEGLAQRFDNIREQKLVTINKSRLSKYLFFRVRQKIKKLFSGSSDNGQVVAELPPSMQSQASDAAKAYLENLALIKDLSEKRGAGFVAFFQPARITDYPQRKEFLNFFRSKAGEHKAAEMKLVDLSWLSDREDIFLDSVHLTDEGSRNIAQEIMKNLAD</sequence>
<accession>A0A1F5QB34</accession>
<protein>
    <recommendedName>
        <fullName evidence="3">SGNH hydrolase-type esterase domain-containing protein</fullName>
    </recommendedName>
</protein>
<organism evidence="1 2">
    <name type="scientific">Candidatus Doudnabacteria bacterium RIFCSPLOWO2_02_FULL_48_13</name>
    <dbReference type="NCBI Taxonomy" id="1817845"/>
    <lineage>
        <taxon>Bacteria</taxon>
        <taxon>Candidatus Doudnaibacteriota</taxon>
    </lineage>
</organism>
<name>A0A1F5QB34_9BACT</name>
<comment type="caution">
    <text evidence="1">The sequence shown here is derived from an EMBL/GenBank/DDBJ whole genome shotgun (WGS) entry which is preliminary data.</text>
</comment>
<dbReference type="Gene3D" id="3.40.50.1110">
    <property type="entry name" value="SGNH hydrolase"/>
    <property type="match status" value="1"/>
</dbReference>
<dbReference type="GO" id="GO:0004622">
    <property type="term" value="F:phosphatidylcholine lysophospholipase activity"/>
    <property type="evidence" value="ECO:0007669"/>
    <property type="project" value="TreeGrafter"/>
</dbReference>
<dbReference type="PANTHER" id="PTHR30383:SF5">
    <property type="entry name" value="SGNH HYDROLASE-TYPE ESTERASE DOMAIN-CONTAINING PROTEIN"/>
    <property type="match status" value="1"/>
</dbReference>
<dbReference type="PANTHER" id="PTHR30383">
    <property type="entry name" value="THIOESTERASE 1/PROTEASE 1/LYSOPHOSPHOLIPASE L1"/>
    <property type="match status" value="1"/>
</dbReference>
<dbReference type="InterPro" id="IPR051532">
    <property type="entry name" value="Ester_Hydrolysis_Enzymes"/>
</dbReference>
<gene>
    <name evidence="1" type="ORF">A3J05_00205</name>
</gene>
<reference evidence="1 2" key="1">
    <citation type="journal article" date="2016" name="Nat. Commun.">
        <title>Thousands of microbial genomes shed light on interconnected biogeochemical processes in an aquifer system.</title>
        <authorList>
            <person name="Anantharaman K."/>
            <person name="Brown C.T."/>
            <person name="Hug L.A."/>
            <person name="Sharon I."/>
            <person name="Castelle C.J."/>
            <person name="Probst A.J."/>
            <person name="Thomas B.C."/>
            <person name="Singh A."/>
            <person name="Wilkins M.J."/>
            <person name="Karaoz U."/>
            <person name="Brodie E.L."/>
            <person name="Williams K.H."/>
            <person name="Hubbard S.S."/>
            <person name="Banfield J.F."/>
        </authorList>
    </citation>
    <scope>NUCLEOTIDE SEQUENCE [LARGE SCALE GENOMIC DNA]</scope>
</reference>
<dbReference type="EMBL" id="MFFF01000021">
    <property type="protein sequence ID" value="OGE99327.1"/>
    <property type="molecule type" value="Genomic_DNA"/>
</dbReference>
<dbReference type="InterPro" id="IPR036514">
    <property type="entry name" value="SGNH_hydro_sf"/>
</dbReference>
<dbReference type="Proteomes" id="UP000177235">
    <property type="component" value="Unassembled WGS sequence"/>
</dbReference>
<dbReference type="SUPFAM" id="SSF52266">
    <property type="entry name" value="SGNH hydrolase"/>
    <property type="match status" value="1"/>
</dbReference>
<evidence type="ECO:0000313" key="1">
    <source>
        <dbReference type="EMBL" id="OGE99327.1"/>
    </source>
</evidence>